<feature type="compositionally biased region" description="Acidic residues" evidence="5">
    <location>
        <begin position="448"/>
        <end position="457"/>
    </location>
</feature>
<dbReference type="InterPro" id="IPR000340">
    <property type="entry name" value="Dual-sp_phosphatase_cat-dom"/>
</dbReference>
<comment type="similarity">
    <text evidence="1">Belongs to the protein-tyrosine phosphatase family. Non-receptor class dual specificity subfamily.</text>
</comment>
<evidence type="ECO:0000259" key="9">
    <source>
        <dbReference type="PROSITE" id="PS50206"/>
    </source>
</evidence>
<feature type="domain" description="Tyrosine-protein phosphatase" evidence="7">
    <location>
        <begin position="125"/>
        <end position="287"/>
    </location>
</feature>
<dbReference type="PROSITE" id="PS50206">
    <property type="entry name" value="RHODANESE_3"/>
    <property type="match status" value="1"/>
</dbReference>
<evidence type="ECO:0000313" key="11">
    <source>
        <dbReference type="Proteomes" id="UP000751190"/>
    </source>
</evidence>
<accession>A0A8J6C720</accession>
<feature type="region of interest" description="Disordered" evidence="5">
    <location>
        <begin position="429"/>
        <end position="491"/>
    </location>
</feature>
<name>A0A8J6C720_DIALT</name>
<dbReference type="InterPro" id="IPR001763">
    <property type="entry name" value="Rhodanese-like_dom"/>
</dbReference>
<dbReference type="PROSITE" id="PS00383">
    <property type="entry name" value="TYR_PHOSPHATASE_1"/>
    <property type="match status" value="1"/>
</dbReference>
<reference evidence="10" key="1">
    <citation type="submission" date="2021-05" db="EMBL/GenBank/DDBJ databases">
        <title>The genome of the haptophyte Pavlova lutheri (Diacronema luteri, Pavlovales) - a model for lipid biosynthesis in eukaryotic algae.</title>
        <authorList>
            <person name="Hulatt C.J."/>
            <person name="Posewitz M.C."/>
        </authorList>
    </citation>
    <scope>NUCLEOTIDE SEQUENCE</scope>
    <source>
        <strain evidence="10">NIVA-4/92</strain>
    </source>
</reference>
<evidence type="ECO:0000256" key="5">
    <source>
        <dbReference type="SAM" id="MobiDB-lite"/>
    </source>
</evidence>
<dbReference type="GO" id="GO:0005737">
    <property type="term" value="C:cytoplasm"/>
    <property type="evidence" value="ECO:0007669"/>
    <property type="project" value="TreeGrafter"/>
</dbReference>
<dbReference type="Proteomes" id="UP000751190">
    <property type="component" value="Unassembled WGS sequence"/>
</dbReference>
<evidence type="ECO:0000313" key="10">
    <source>
        <dbReference type="EMBL" id="KAG8460611.1"/>
    </source>
</evidence>
<feature type="compositionally biased region" description="Basic and acidic residues" evidence="5">
    <location>
        <begin position="458"/>
        <end position="473"/>
    </location>
</feature>
<evidence type="ECO:0000256" key="4">
    <source>
        <dbReference type="ARBA" id="ARBA00022912"/>
    </source>
</evidence>
<dbReference type="PANTHER" id="PTHR10159:SF519">
    <property type="entry name" value="DUAL SPECIFICITY PROTEIN PHOSPHATASE MPK3"/>
    <property type="match status" value="1"/>
</dbReference>
<dbReference type="GO" id="GO:0008330">
    <property type="term" value="F:protein tyrosine/threonine phosphatase activity"/>
    <property type="evidence" value="ECO:0007669"/>
    <property type="project" value="TreeGrafter"/>
</dbReference>
<proteinExistence type="inferred from homology"/>
<dbReference type="EC" id="3.1.3.48" evidence="2"/>
<comment type="caution">
    <text evidence="10">The sequence shown here is derived from an EMBL/GenBank/DDBJ whole genome shotgun (WGS) entry which is preliminary data.</text>
</comment>
<dbReference type="PROSITE" id="PS50056">
    <property type="entry name" value="TYR_PHOSPHATASE_2"/>
    <property type="match status" value="1"/>
</dbReference>
<protein>
    <recommendedName>
        <fullName evidence="2">protein-tyrosine-phosphatase</fullName>
        <ecNumber evidence="2">3.1.3.48</ecNumber>
    </recommendedName>
</protein>
<evidence type="ECO:0000256" key="3">
    <source>
        <dbReference type="ARBA" id="ARBA00022801"/>
    </source>
</evidence>
<dbReference type="InterPro" id="IPR036873">
    <property type="entry name" value="Rhodanese-like_dom_sf"/>
</dbReference>
<dbReference type="CDD" id="cd14498">
    <property type="entry name" value="DSP"/>
    <property type="match status" value="1"/>
</dbReference>
<dbReference type="PROSITE" id="PS50006">
    <property type="entry name" value="FHA_DOMAIN"/>
    <property type="match status" value="1"/>
</dbReference>
<dbReference type="InterPro" id="IPR000253">
    <property type="entry name" value="FHA_dom"/>
</dbReference>
<dbReference type="InterPro" id="IPR008984">
    <property type="entry name" value="SMAD_FHA_dom_sf"/>
</dbReference>
<feature type="domain" description="Tyrosine specific protein phosphatases" evidence="8">
    <location>
        <begin position="208"/>
        <end position="265"/>
    </location>
</feature>
<dbReference type="AlphaFoldDB" id="A0A8J6C720"/>
<dbReference type="Gene3D" id="2.60.200.20">
    <property type="match status" value="1"/>
</dbReference>
<dbReference type="GO" id="GO:0043409">
    <property type="term" value="P:negative regulation of MAPK cascade"/>
    <property type="evidence" value="ECO:0007669"/>
    <property type="project" value="TreeGrafter"/>
</dbReference>
<gene>
    <name evidence="10" type="ORF">KFE25_011386</name>
</gene>
<dbReference type="InterPro" id="IPR020422">
    <property type="entry name" value="TYR_PHOSPHATASE_DUAL_dom"/>
</dbReference>
<dbReference type="SMART" id="SM00240">
    <property type="entry name" value="FHA"/>
    <property type="match status" value="1"/>
</dbReference>
<sequence>MSTDDVVVVDVRDEDAFAKAHVQGAYRCWLAAGGELLGEPAPGSCVPAWSARAWRDRPILVYGDGPVRSHAVFEALKRGGVGELRALAAGQFAALRELYGALACAGAALQLVGVREGNTAASRLLPSEVVPRALFLTDLPGAAQLARRPEVARQLRLGHVITVMAELPAEMVPVARAAAAGAGAGSGGAPFEHTFFACHDASGADIKAHFARAHALVERANGQGLSALIHCSKGVSRSATLCIAHLMRSLGLPHDEATARVRAARRIIAPNDGFSRCLLEFEKELRGGRSGVYVPRPVIDGGVGEYVLPPRWAAAWPLHRDAELLVSKAGAQLERIAIGAHVVTVFGRSVTADVPCEHASISRSHCALVQHAAGGFCAVDLGSTHGTFVNGQRLLPHAEVRFAPGDALTLGASSRGYALAHAERAAGAGGRARALGADSGPIVHEMGDSDEDDDGDAPDDRGDRGGARARVDADGVAGGGQRKREAKWEKRSVRRLRQIVVPRALTENEKVALRAGMGSGCFGPG</sequence>
<dbReference type="InterPro" id="IPR016130">
    <property type="entry name" value="Tyr_Pase_AS"/>
</dbReference>
<dbReference type="Pfam" id="PF00581">
    <property type="entry name" value="Rhodanese"/>
    <property type="match status" value="1"/>
</dbReference>
<evidence type="ECO:0000259" key="6">
    <source>
        <dbReference type="PROSITE" id="PS50006"/>
    </source>
</evidence>
<keyword evidence="11" id="KW-1185">Reference proteome</keyword>
<feature type="compositionally biased region" description="Basic and acidic residues" evidence="5">
    <location>
        <begin position="482"/>
        <end position="491"/>
    </location>
</feature>
<dbReference type="EMBL" id="JAGTXO010000031">
    <property type="protein sequence ID" value="KAG8460611.1"/>
    <property type="molecule type" value="Genomic_DNA"/>
</dbReference>
<dbReference type="Pfam" id="PF00782">
    <property type="entry name" value="DSPc"/>
    <property type="match status" value="1"/>
</dbReference>
<evidence type="ECO:0000256" key="2">
    <source>
        <dbReference type="ARBA" id="ARBA00013064"/>
    </source>
</evidence>
<evidence type="ECO:0000259" key="8">
    <source>
        <dbReference type="PROSITE" id="PS50056"/>
    </source>
</evidence>
<dbReference type="SUPFAM" id="SSF49879">
    <property type="entry name" value="SMAD/FHA domain"/>
    <property type="match status" value="1"/>
</dbReference>
<evidence type="ECO:0000259" key="7">
    <source>
        <dbReference type="PROSITE" id="PS50054"/>
    </source>
</evidence>
<dbReference type="Gene3D" id="3.90.190.10">
    <property type="entry name" value="Protein tyrosine phosphatase superfamily"/>
    <property type="match status" value="1"/>
</dbReference>
<dbReference type="GO" id="GO:0017017">
    <property type="term" value="F:MAP kinase tyrosine/serine/threonine phosphatase activity"/>
    <property type="evidence" value="ECO:0007669"/>
    <property type="project" value="TreeGrafter"/>
</dbReference>
<dbReference type="OrthoDB" id="444265at2759"/>
<keyword evidence="3" id="KW-0378">Hydrolase</keyword>
<evidence type="ECO:0000256" key="1">
    <source>
        <dbReference type="ARBA" id="ARBA00008601"/>
    </source>
</evidence>
<dbReference type="Pfam" id="PF00498">
    <property type="entry name" value="FHA"/>
    <property type="match status" value="1"/>
</dbReference>
<dbReference type="SUPFAM" id="SSF52821">
    <property type="entry name" value="Rhodanese/Cell cycle control phosphatase"/>
    <property type="match status" value="1"/>
</dbReference>
<dbReference type="PROSITE" id="PS50054">
    <property type="entry name" value="TYR_PHOSPHATASE_DUAL"/>
    <property type="match status" value="1"/>
</dbReference>
<keyword evidence="4" id="KW-0904">Protein phosphatase</keyword>
<dbReference type="InterPro" id="IPR029021">
    <property type="entry name" value="Prot-tyrosine_phosphatase-like"/>
</dbReference>
<dbReference type="Gene3D" id="3.40.250.10">
    <property type="entry name" value="Rhodanese-like domain"/>
    <property type="match status" value="1"/>
</dbReference>
<dbReference type="InterPro" id="IPR000387">
    <property type="entry name" value="Tyr_Pase_dom"/>
</dbReference>
<dbReference type="SUPFAM" id="SSF52799">
    <property type="entry name" value="(Phosphotyrosine protein) phosphatases II"/>
    <property type="match status" value="1"/>
</dbReference>
<organism evidence="10 11">
    <name type="scientific">Diacronema lutheri</name>
    <name type="common">Unicellular marine alga</name>
    <name type="synonym">Monochrysis lutheri</name>
    <dbReference type="NCBI Taxonomy" id="2081491"/>
    <lineage>
        <taxon>Eukaryota</taxon>
        <taxon>Haptista</taxon>
        <taxon>Haptophyta</taxon>
        <taxon>Pavlovophyceae</taxon>
        <taxon>Pavlovales</taxon>
        <taxon>Pavlovaceae</taxon>
        <taxon>Diacronema</taxon>
    </lineage>
</organism>
<dbReference type="SMART" id="SM00195">
    <property type="entry name" value="DSPc"/>
    <property type="match status" value="1"/>
</dbReference>
<dbReference type="GO" id="GO:0033550">
    <property type="term" value="F:MAP kinase tyrosine phosphatase activity"/>
    <property type="evidence" value="ECO:0007669"/>
    <property type="project" value="TreeGrafter"/>
</dbReference>
<feature type="domain" description="Rhodanese" evidence="9">
    <location>
        <begin position="2"/>
        <end position="103"/>
    </location>
</feature>
<dbReference type="PANTHER" id="PTHR10159">
    <property type="entry name" value="DUAL SPECIFICITY PROTEIN PHOSPHATASE"/>
    <property type="match status" value="1"/>
</dbReference>
<dbReference type="OMA" id="KPNAPRQ"/>
<feature type="domain" description="FHA" evidence="6">
    <location>
        <begin position="344"/>
        <end position="394"/>
    </location>
</feature>